<dbReference type="CDD" id="cd05013">
    <property type="entry name" value="SIS_RpiR"/>
    <property type="match status" value="1"/>
</dbReference>
<dbReference type="SUPFAM" id="SSF53697">
    <property type="entry name" value="SIS domain"/>
    <property type="match status" value="1"/>
</dbReference>
<dbReference type="AlphaFoldDB" id="A0AAE3DID7"/>
<dbReference type="SUPFAM" id="SSF46689">
    <property type="entry name" value="Homeodomain-like"/>
    <property type="match status" value="1"/>
</dbReference>
<dbReference type="InterPro" id="IPR001347">
    <property type="entry name" value="SIS_dom"/>
</dbReference>
<keyword evidence="1" id="KW-0805">Transcription regulation</keyword>
<dbReference type="InterPro" id="IPR035472">
    <property type="entry name" value="RpiR-like_SIS"/>
</dbReference>
<comment type="caution">
    <text evidence="5">The sequence shown here is derived from an EMBL/GenBank/DDBJ whole genome shotgun (WGS) entry which is preliminary data.</text>
</comment>
<dbReference type="InterPro" id="IPR036388">
    <property type="entry name" value="WH-like_DNA-bd_sf"/>
</dbReference>
<dbReference type="PROSITE" id="PS51071">
    <property type="entry name" value="HTH_RPIR"/>
    <property type="match status" value="1"/>
</dbReference>
<evidence type="ECO:0000256" key="3">
    <source>
        <dbReference type="ARBA" id="ARBA00023163"/>
    </source>
</evidence>
<organism evidence="5 6">
    <name type="scientific">Brotaphodocola catenula</name>
    <dbReference type="NCBI Taxonomy" id="2885361"/>
    <lineage>
        <taxon>Bacteria</taxon>
        <taxon>Bacillati</taxon>
        <taxon>Bacillota</taxon>
        <taxon>Clostridia</taxon>
        <taxon>Lachnospirales</taxon>
        <taxon>Lachnospiraceae</taxon>
        <taxon>Brotaphodocola</taxon>
    </lineage>
</organism>
<dbReference type="Proteomes" id="UP001198962">
    <property type="component" value="Unassembled WGS sequence"/>
</dbReference>
<reference evidence="5" key="1">
    <citation type="submission" date="2021-10" db="EMBL/GenBank/DDBJ databases">
        <title>Anaerobic single-cell dispensing facilitates the cultivation of human gut bacteria.</title>
        <authorList>
            <person name="Afrizal A."/>
        </authorList>
    </citation>
    <scope>NUCLEOTIDE SEQUENCE</scope>
    <source>
        <strain evidence="5">CLA-AA-H274</strain>
    </source>
</reference>
<name>A0AAE3DID7_9FIRM</name>
<dbReference type="PANTHER" id="PTHR30514:SF21">
    <property type="entry name" value="RPIR-FAMILY TRANSCRIPTIONAL REGULATOR"/>
    <property type="match status" value="1"/>
</dbReference>
<dbReference type="RefSeq" id="WP_308450270.1">
    <property type="nucleotide sequence ID" value="NZ_JAJEPU010000001.1"/>
</dbReference>
<protein>
    <submittedName>
        <fullName evidence="5">MurR/RpiR family transcriptional regulator</fullName>
    </submittedName>
</protein>
<dbReference type="Pfam" id="PF01380">
    <property type="entry name" value="SIS"/>
    <property type="match status" value="1"/>
</dbReference>
<evidence type="ECO:0000256" key="1">
    <source>
        <dbReference type="ARBA" id="ARBA00023015"/>
    </source>
</evidence>
<dbReference type="PANTHER" id="PTHR30514">
    <property type="entry name" value="GLUCOKINASE"/>
    <property type="match status" value="1"/>
</dbReference>
<dbReference type="GO" id="GO:0097367">
    <property type="term" value="F:carbohydrate derivative binding"/>
    <property type="evidence" value="ECO:0007669"/>
    <property type="project" value="InterPro"/>
</dbReference>
<dbReference type="GO" id="GO:0003677">
    <property type="term" value="F:DNA binding"/>
    <property type="evidence" value="ECO:0007669"/>
    <property type="project" value="UniProtKB-KW"/>
</dbReference>
<feature type="domain" description="HTH rpiR-type" evidence="4">
    <location>
        <begin position="1"/>
        <end position="77"/>
    </location>
</feature>
<sequence length="274" mass="30979">MFPLQLNDQIIQSLSKNELKILQYVYGHSSETCEMSIHEFSRVISYSPATVLRFCRKLGFSGFAEFKYALRTNASKQPDQESVDSASEKLPTSISMERQVMISAMFNNISGTSHLISQDLLERTFAFFDSDCPIYIFSPAGITEIPCDYFEKLLFSIGRQNVYRTASARMCEHLLYSVNRKALLILVSTSGNFGPTERLARVASTNNIPILAITPYSSNSIASLADINYRFFTDQRENSGAEFTSRLPIFYIICAIINCYLDYKQKGDSHDSDL</sequence>
<dbReference type="EMBL" id="JAJEPU010000001">
    <property type="protein sequence ID" value="MCC2163354.1"/>
    <property type="molecule type" value="Genomic_DNA"/>
</dbReference>
<dbReference type="GO" id="GO:1901135">
    <property type="term" value="P:carbohydrate derivative metabolic process"/>
    <property type="evidence" value="ECO:0007669"/>
    <property type="project" value="InterPro"/>
</dbReference>
<gene>
    <name evidence="5" type="ORF">LKD32_00390</name>
</gene>
<evidence type="ECO:0000256" key="2">
    <source>
        <dbReference type="ARBA" id="ARBA00023125"/>
    </source>
</evidence>
<evidence type="ECO:0000259" key="4">
    <source>
        <dbReference type="PROSITE" id="PS51071"/>
    </source>
</evidence>
<dbReference type="InterPro" id="IPR046348">
    <property type="entry name" value="SIS_dom_sf"/>
</dbReference>
<accession>A0AAE3DID7</accession>
<keyword evidence="2" id="KW-0238">DNA-binding</keyword>
<dbReference type="InterPro" id="IPR047640">
    <property type="entry name" value="RpiR-like"/>
</dbReference>
<evidence type="ECO:0000313" key="6">
    <source>
        <dbReference type="Proteomes" id="UP001198962"/>
    </source>
</evidence>
<keyword evidence="6" id="KW-1185">Reference proteome</keyword>
<keyword evidence="3" id="KW-0804">Transcription</keyword>
<proteinExistence type="predicted"/>
<dbReference type="Gene3D" id="3.40.50.10490">
    <property type="entry name" value="Glucose-6-phosphate isomerase like protein, domain 1"/>
    <property type="match status" value="1"/>
</dbReference>
<dbReference type="InterPro" id="IPR009057">
    <property type="entry name" value="Homeodomain-like_sf"/>
</dbReference>
<dbReference type="InterPro" id="IPR000281">
    <property type="entry name" value="HTH_RpiR"/>
</dbReference>
<dbReference type="Pfam" id="PF01418">
    <property type="entry name" value="HTH_6"/>
    <property type="match status" value="1"/>
</dbReference>
<dbReference type="Gene3D" id="1.10.10.10">
    <property type="entry name" value="Winged helix-like DNA-binding domain superfamily/Winged helix DNA-binding domain"/>
    <property type="match status" value="1"/>
</dbReference>
<evidence type="ECO:0000313" key="5">
    <source>
        <dbReference type="EMBL" id="MCC2163354.1"/>
    </source>
</evidence>
<dbReference type="GO" id="GO:0003700">
    <property type="term" value="F:DNA-binding transcription factor activity"/>
    <property type="evidence" value="ECO:0007669"/>
    <property type="project" value="InterPro"/>
</dbReference>